<organism evidence="1 2">
    <name type="scientific">Candidatus Electrothrix aarhusensis</name>
    <dbReference type="NCBI Taxonomy" id="1859131"/>
    <lineage>
        <taxon>Bacteria</taxon>
        <taxon>Pseudomonadati</taxon>
        <taxon>Thermodesulfobacteriota</taxon>
        <taxon>Desulfobulbia</taxon>
        <taxon>Desulfobulbales</taxon>
        <taxon>Desulfobulbaceae</taxon>
        <taxon>Candidatus Electrothrix</taxon>
    </lineage>
</organism>
<sequence>MMQKRLQRGKKKAAPTKERLFSQEKRVRLVFQQIIRKGFKFCVGSVERRHNHICGIRRVTDKSHQFIFIIPLVYLC</sequence>
<keyword evidence="2" id="KW-1185">Reference proteome</keyword>
<gene>
    <name evidence="1" type="ORF">H206_01636</name>
</gene>
<protein>
    <submittedName>
        <fullName evidence="1">Uncharacterized protein</fullName>
    </submittedName>
</protein>
<reference evidence="1 2" key="1">
    <citation type="submission" date="2017-01" db="EMBL/GenBank/DDBJ databases">
        <title>The cable genome- insights into the physiology and evolution of filamentous bacteria capable of sulfide oxidation via long distance electron transfer.</title>
        <authorList>
            <person name="Schreiber L."/>
            <person name="Bjerg J.T."/>
            <person name="Boggild A."/>
            <person name="Van De Vossenberg J."/>
            <person name="Meysman F."/>
            <person name="Nielsen L.P."/>
            <person name="Schramm A."/>
            <person name="Kjeldsen K.U."/>
        </authorList>
    </citation>
    <scope>NUCLEOTIDE SEQUENCE [LARGE SCALE GENOMIC DNA]</scope>
    <source>
        <strain evidence="1">MCF</strain>
    </source>
</reference>
<name>A0A3S4T7I4_9BACT</name>
<evidence type="ECO:0000313" key="1">
    <source>
        <dbReference type="EMBL" id="RWX44665.1"/>
    </source>
</evidence>
<comment type="caution">
    <text evidence="1">The sequence shown here is derived from an EMBL/GenBank/DDBJ whole genome shotgun (WGS) entry which is preliminary data.</text>
</comment>
<dbReference type="EMBL" id="MTKO01000091">
    <property type="protein sequence ID" value="RWX44665.1"/>
    <property type="molecule type" value="Genomic_DNA"/>
</dbReference>
<evidence type="ECO:0000313" key="2">
    <source>
        <dbReference type="Proteomes" id="UP000287853"/>
    </source>
</evidence>
<dbReference type="Proteomes" id="UP000287853">
    <property type="component" value="Unassembled WGS sequence"/>
</dbReference>
<accession>A0A3S4T7I4</accession>
<proteinExistence type="predicted"/>
<dbReference type="AlphaFoldDB" id="A0A3S4T7I4"/>